<dbReference type="PANTHER" id="PTHR46401">
    <property type="entry name" value="GLYCOSYLTRANSFERASE WBBK-RELATED"/>
    <property type="match status" value="1"/>
</dbReference>
<evidence type="ECO:0000256" key="1">
    <source>
        <dbReference type="ARBA" id="ARBA00022679"/>
    </source>
</evidence>
<dbReference type="AlphaFoldDB" id="A0A4S2EBA3"/>
<dbReference type="CDD" id="cd03801">
    <property type="entry name" value="GT4_PimA-like"/>
    <property type="match status" value="1"/>
</dbReference>
<organism evidence="2 3">
    <name type="scientific">Ligilactobacillus murinus</name>
    <dbReference type="NCBI Taxonomy" id="1622"/>
    <lineage>
        <taxon>Bacteria</taxon>
        <taxon>Bacillati</taxon>
        <taxon>Bacillota</taxon>
        <taxon>Bacilli</taxon>
        <taxon>Lactobacillales</taxon>
        <taxon>Lactobacillaceae</taxon>
        <taxon>Ligilactobacillus</taxon>
    </lineage>
</organism>
<dbReference type="EMBL" id="CP040852">
    <property type="protein sequence ID" value="QIA89379.1"/>
    <property type="molecule type" value="Genomic_DNA"/>
</dbReference>
<dbReference type="GO" id="GO:0016757">
    <property type="term" value="F:glycosyltransferase activity"/>
    <property type="evidence" value="ECO:0007669"/>
    <property type="project" value="InterPro"/>
</dbReference>
<keyword evidence="1" id="KW-0808">Transferase</keyword>
<dbReference type="SUPFAM" id="SSF53756">
    <property type="entry name" value="UDP-Glycosyltransferase/glycogen phosphorylase"/>
    <property type="match status" value="1"/>
</dbReference>
<dbReference type="InterPro" id="IPR001296">
    <property type="entry name" value="Glyco_trans_1"/>
</dbReference>
<evidence type="ECO:0000313" key="2">
    <source>
        <dbReference type="EMBL" id="QIA89379.1"/>
    </source>
</evidence>
<sequence length="407" mass="47264">MKKRIAIITTGYFPVPATRGGAVENLVENLINENERKGNVDLNIFSAYDKKAEKLSRKYKNTSFEFIKTPKIIKKLDLLIYYFFSKIAKKEKSMSYRYILQRLYFIDRVAFFLKENNYDRVVIENHATLFMAMKKHKNYLKYCGKYYYHLHNKVGSMYGCEDIIKQTYKVLGVSNYINGTLRELLGKTDIKYDVLPNRIDSTKFRENFSVEELTNLKESFDIKPGERVVLFSGRLNAEKGIRELLLAWKQLNKPNAKLLIVGSYYFASGMKSDYEQELKVLTESMKDKIIFSGYVDYNEIPKFLRIADVVVVPSVWDEPGSLSVIEALSAYKPLITTCTGGTSEYADNDSSIVLPNDEHLVDNIAKSLDELLDNREKRAEMTRRLKVKARNWGIGEFYNNFVDEMER</sequence>
<evidence type="ECO:0000313" key="3">
    <source>
        <dbReference type="Proteomes" id="UP000463931"/>
    </source>
</evidence>
<gene>
    <name evidence="2" type="ORF">FEE40_03845</name>
</gene>
<reference evidence="2 3" key="1">
    <citation type="journal article" date="2019" name="Nat. Med.">
        <title>Preventing dysbiosis of the neonatal mouse intestinal microbiome protects against late-onset sepsis.</title>
        <authorList>
            <person name="Singer J.R."/>
            <person name="Blosser E.G."/>
            <person name="Zindl C.L."/>
            <person name="Silberger D.J."/>
            <person name="Conlan S."/>
            <person name="Laufer V.A."/>
            <person name="DiToro D."/>
            <person name="Deming C."/>
            <person name="Kumar R."/>
            <person name="Morrow C.D."/>
            <person name="Segre J.A."/>
            <person name="Gray M.J."/>
            <person name="Randolph D.A."/>
            <person name="Weaver C.T."/>
        </authorList>
    </citation>
    <scope>NUCLEOTIDE SEQUENCE [LARGE SCALE GENOMIC DNA]</scope>
    <source>
        <strain evidence="2 3">V10</strain>
    </source>
</reference>
<dbReference type="Pfam" id="PF00534">
    <property type="entry name" value="Glycos_transf_1"/>
    <property type="match status" value="1"/>
</dbReference>
<protein>
    <submittedName>
        <fullName evidence="2">Glycosyltransferase family 4 protein</fullName>
    </submittedName>
</protein>
<accession>A0A4S2EBA3</accession>
<dbReference type="Gene3D" id="3.40.50.2000">
    <property type="entry name" value="Glycogen Phosphorylase B"/>
    <property type="match status" value="2"/>
</dbReference>
<dbReference type="RefSeq" id="WP_135998279.1">
    <property type="nucleotide sequence ID" value="NZ_CP040852.1"/>
</dbReference>
<dbReference type="PANTHER" id="PTHR46401:SF2">
    <property type="entry name" value="GLYCOSYLTRANSFERASE WBBK-RELATED"/>
    <property type="match status" value="1"/>
</dbReference>
<name>A0A4S2EBA3_9LACO</name>
<dbReference type="Proteomes" id="UP000463931">
    <property type="component" value="Chromosome"/>
</dbReference>
<proteinExistence type="predicted"/>